<accession>Q3APG5</accession>
<dbReference type="AlphaFoldDB" id="Q3APG5"/>
<feature type="domain" description="DUF6602" evidence="1">
    <location>
        <begin position="12"/>
        <end position="107"/>
    </location>
</feature>
<sequence>MHEERSKLDEYSLKHGPTIGKMYEGLASDVLGRAIPESLGLQLQHGIIHDGKGAMSGEIDCMLVKGEGEKIPYTDSYKWHVKDVIAVIEVKKTLYSADLKDAFGHLRGVADNYGSYVQSGEGSEKFDINPAKKAFSETTGLIPPDHSKVDSLGIEMEMLYHTFVMEHISPIRIVLGYHGFKKESSLREALVSFINENQMTQGFGVGSFPQIIVCGNYSLIKMNGYPYSAPMDSDFWNFYASSNANPILLILELIWTRLSYQIKVENLWGEDLSIENFTLFLSAKIKKVGDLTGWEYKYTPISEDLLKERAPEDEWSPTIVSSTQFVIFNRLCNEAEESIGDKSLREYVEKEGENFDHFIESLTSTGLIALKDDKLQLTTYECQCVILPDGRFAVADNNSGRLTRWVNKQIEKNKA</sequence>
<reference evidence="2" key="1">
    <citation type="submission" date="2005-08" db="EMBL/GenBank/DDBJ databases">
        <title>Complete sequence of Chlorobium chlorochromatii CaD3.</title>
        <authorList>
            <person name="Copeland A."/>
            <person name="Lucas S."/>
            <person name="Lapidus A."/>
            <person name="Barry K."/>
            <person name="Detter J.C."/>
            <person name="Glavina T."/>
            <person name="Hammon N."/>
            <person name="Israni S."/>
            <person name="Pitluck S."/>
            <person name="Bryant D."/>
            <person name="Schmutz J."/>
            <person name="Larimer F."/>
            <person name="Land M."/>
            <person name="Kyrpides N."/>
            <person name="Ivanova N."/>
            <person name="Richardson P."/>
        </authorList>
    </citation>
    <scope>NUCLEOTIDE SEQUENCE [LARGE SCALE GENOMIC DNA]</scope>
    <source>
        <strain evidence="2">CaD3</strain>
    </source>
</reference>
<dbReference type="Pfam" id="PF20247">
    <property type="entry name" value="DUF6602"/>
    <property type="match status" value="1"/>
</dbReference>
<dbReference type="eggNOG" id="ENOG502ZERS">
    <property type="taxonomic scope" value="Bacteria"/>
</dbReference>
<dbReference type="KEGG" id="cch:Cag_1860"/>
<evidence type="ECO:0000313" key="2">
    <source>
        <dbReference type="EMBL" id="ABB29110.1"/>
    </source>
</evidence>
<proteinExistence type="predicted"/>
<dbReference type="HOGENOM" id="CLU_051017_1_0_10"/>
<dbReference type="EMBL" id="CP000108">
    <property type="protein sequence ID" value="ABB29110.1"/>
    <property type="molecule type" value="Genomic_DNA"/>
</dbReference>
<protein>
    <recommendedName>
        <fullName evidence="1">DUF6602 domain-containing protein</fullName>
    </recommendedName>
</protein>
<gene>
    <name evidence="2" type="ordered locus">Cag_1860</name>
</gene>
<name>Q3APG5_CHLCH</name>
<dbReference type="InterPro" id="IPR046537">
    <property type="entry name" value="DUF6602"/>
</dbReference>
<organism evidence="2">
    <name type="scientific">Chlorobium chlorochromatii (strain CaD3)</name>
    <dbReference type="NCBI Taxonomy" id="340177"/>
    <lineage>
        <taxon>Bacteria</taxon>
        <taxon>Pseudomonadati</taxon>
        <taxon>Chlorobiota</taxon>
        <taxon>Chlorobiia</taxon>
        <taxon>Chlorobiales</taxon>
        <taxon>Chlorobiaceae</taxon>
        <taxon>Chlorobium/Pelodictyon group</taxon>
        <taxon>Chlorobium</taxon>
    </lineage>
</organism>
<evidence type="ECO:0000259" key="1">
    <source>
        <dbReference type="Pfam" id="PF20247"/>
    </source>
</evidence>